<dbReference type="RefSeq" id="WP_011303699.1">
    <property type="nucleotide sequence ID" value="NZ_CAXOKG010000004.1"/>
</dbReference>
<dbReference type="GeneID" id="3615616"/>
<dbReference type="OMA" id="HPMLDHF"/>
<sequence length="370" mass="42619">MAVIQRPFRADHVGSLLRPERLKQARQDYQNNIIDAQALKQVEDEEIEHIIEKQLEIGLHSITDGEFRRSWWHFDFLENLNGVEGYTSDRGLEFEGVETRNHNVKIISKVQFNPDHPHFEHFKFLHDKVDGRATSKVSIPSPNQLFHPNILNEEIYPDIEDFAHDVAKAYHDSLLKFYELGARYIQLDDVYWANLTSGTQKTRGRDRTEEEKEAARQLAYQVVNEAVKDLPEDLLITTHICRGNYQSTWAISGGYEPVAPYLFQEQLGGFFLEYDDERSGDFEPLRFFPKDKSAAVLGLFTSKNGDLEDKATILKRIEEAQKYITLDQICLSPQCGFASTEEGNKLTEDAQWKKLAYVVEIANEVFGTAK</sequence>
<dbReference type="GO" id="GO:0009086">
    <property type="term" value="P:methionine biosynthetic process"/>
    <property type="evidence" value="ECO:0007669"/>
    <property type="project" value="InterPro"/>
</dbReference>
<gene>
    <name evidence="2" type="ORF">NCTC7688_02322</name>
</gene>
<dbReference type="Proteomes" id="UP000254707">
    <property type="component" value="Unassembled WGS sequence"/>
</dbReference>
<dbReference type="GO" id="GO:0003871">
    <property type="term" value="F:5-methyltetrahydropteroyltriglutamate-homocysteine S-methyltransferase activity"/>
    <property type="evidence" value="ECO:0007669"/>
    <property type="project" value="InterPro"/>
</dbReference>
<dbReference type="InterPro" id="IPR038071">
    <property type="entry name" value="UROD/MetE-like_sf"/>
</dbReference>
<dbReference type="PANTHER" id="PTHR43844:SF1">
    <property type="entry name" value="METHIONINE SYNTHASE"/>
    <property type="match status" value="1"/>
</dbReference>
<dbReference type="GO" id="GO:0008270">
    <property type="term" value="F:zinc ion binding"/>
    <property type="evidence" value="ECO:0007669"/>
    <property type="project" value="InterPro"/>
</dbReference>
<accession>A0A380HQ93</accession>
<feature type="domain" description="Cobalamin-independent methionine synthase MetE C-terminal/archaeal" evidence="1">
    <location>
        <begin position="13"/>
        <end position="341"/>
    </location>
</feature>
<dbReference type="AlphaFoldDB" id="A0A380HQ93"/>
<dbReference type="NCBIfam" id="NF005085">
    <property type="entry name" value="PRK06520.1"/>
    <property type="match status" value="1"/>
</dbReference>
<dbReference type="CDD" id="cd03311">
    <property type="entry name" value="CIMS_C_terminal_like"/>
    <property type="match status" value="1"/>
</dbReference>
<dbReference type="SUPFAM" id="SSF51726">
    <property type="entry name" value="UROD/MetE-like"/>
    <property type="match status" value="1"/>
</dbReference>
<organism evidence="2 3">
    <name type="scientific">Staphylococcus saprophyticus</name>
    <dbReference type="NCBI Taxonomy" id="29385"/>
    <lineage>
        <taxon>Bacteria</taxon>
        <taxon>Bacillati</taxon>
        <taxon>Bacillota</taxon>
        <taxon>Bacilli</taxon>
        <taxon>Bacillales</taxon>
        <taxon>Staphylococcaceae</taxon>
        <taxon>Staphylococcus</taxon>
    </lineage>
</organism>
<protein>
    <submittedName>
        <fullName evidence="2">Methionine synthase II</fullName>
    </submittedName>
</protein>
<evidence type="ECO:0000313" key="3">
    <source>
        <dbReference type="Proteomes" id="UP000254707"/>
    </source>
</evidence>
<name>A0A380HQ93_STASA</name>
<dbReference type="InterPro" id="IPR002629">
    <property type="entry name" value="Met_Synth_C/arc"/>
</dbReference>
<dbReference type="PANTHER" id="PTHR43844">
    <property type="entry name" value="METHIONINE SYNTHASE"/>
    <property type="match status" value="1"/>
</dbReference>
<evidence type="ECO:0000259" key="1">
    <source>
        <dbReference type="Pfam" id="PF01717"/>
    </source>
</evidence>
<dbReference type="Gene3D" id="3.20.20.210">
    <property type="match status" value="1"/>
</dbReference>
<dbReference type="Pfam" id="PF01717">
    <property type="entry name" value="Meth_synt_2"/>
    <property type="match status" value="1"/>
</dbReference>
<evidence type="ECO:0000313" key="2">
    <source>
        <dbReference type="EMBL" id="SUM84113.1"/>
    </source>
</evidence>
<proteinExistence type="predicted"/>
<reference evidence="2 3" key="1">
    <citation type="submission" date="2018-06" db="EMBL/GenBank/DDBJ databases">
        <authorList>
            <consortium name="Pathogen Informatics"/>
            <person name="Doyle S."/>
        </authorList>
    </citation>
    <scope>NUCLEOTIDE SEQUENCE [LARGE SCALE GENOMIC DNA]</scope>
    <source>
        <strain evidence="2 3">NCTC7688</strain>
    </source>
</reference>
<dbReference type="EMBL" id="UHED01000001">
    <property type="protein sequence ID" value="SUM84113.1"/>
    <property type="molecule type" value="Genomic_DNA"/>
</dbReference>